<dbReference type="PANTHER" id="PTHR44140:SF2">
    <property type="entry name" value="LD25575P"/>
    <property type="match status" value="1"/>
</dbReference>
<dbReference type="InterPro" id="IPR051727">
    <property type="entry name" value="DnaJ_C3_Co-chaperones"/>
</dbReference>
<feature type="compositionally biased region" description="Gly residues" evidence="4">
    <location>
        <begin position="277"/>
        <end position="293"/>
    </location>
</feature>
<dbReference type="GO" id="GO:0034975">
    <property type="term" value="P:protein folding in endoplasmic reticulum"/>
    <property type="evidence" value="ECO:0007669"/>
    <property type="project" value="TreeGrafter"/>
</dbReference>
<evidence type="ECO:0000313" key="6">
    <source>
        <dbReference type="EMBL" id="KAF4616109.1"/>
    </source>
</evidence>
<evidence type="ECO:0000256" key="4">
    <source>
        <dbReference type="SAM" id="MobiDB-lite"/>
    </source>
</evidence>
<dbReference type="GO" id="GO:0005783">
    <property type="term" value="C:endoplasmic reticulum"/>
    <property type="evidence" value="ECO:0007669"/>
    <property type="project" value="UniProtKB-SubCell"/>
</dbReference>
<dbReference type="InterPro" id="IPR001623">
    <property type="entry name" value="DnaJ_domain"/>
</dbReference>
<comment type="subcellular location">
    <subcellularLocation>
        <location evidence="1">Endoplasmic reticulum</location>
    </subcellularLocation>
</comment>
<dbReference type="SMART" id="SM00271">
    <property type="entry name" value="DnaJ"/>
    <property type="match status" value="1"/>
</dbReference>
<dbReference type="EMBL" id="JAACJL010000032">
    <property type="protein sequence ID" value="KAF4616109.1"/>
    <property type="molecule type" value="Genomic_DNA"/>
</dbReference>
<dbReference type="PROSITE" id="PS50076">
    <property type="entry name" value="DNAJ_2"/>
    <property type="match status" value="1"/>
</dbReference>
<name>A0A8H4VQ93_9AGAR</name>
<keyword evidence="2" id="KW-0732">Signal</keyword>
<proteinExistence type="predicted"/>
<evidence type="ECO:0000313" key="7">
    <source>
        <dbReference type="Proteomes" id="UP000521872"/>
    </source>
</evidence>
<reference evidence="6 7" key="1">
    <citation type="submission" date="2019-12" db="EMBL/GenBank/DDBJ databases">
        <authorList>
            <person name="Floudas D."/>
            <person name="Bentzer J."/>
            <person name="Ahren D."/>
            <person name="Johansson T."/>
            <person name="Persson P."/>
            <person name="Tunlid A."/>
        </authorList>
    </citation>
    <scope>NUCLEOTIDE SEQUENCE [LARGE SCALE GENOMIC DNA]</scope>
    <source>
        <strain evidence="6 7">CBS 102.39</strain>
    </source>
</reference>
<comment type="caution">
    <text evidence="6">The sequence shown here is derived from an EMBL/GenBank/DDBJ whole genome shotgun (WGS) entry which is preliminary data.</text>
</comment>
<evidence type="ECO:0000256" key="2">
    <source>
        <dbReference type="ARBA" id="ARBA00022729"/>
    </source>
</evidence>
<dbReference type="GO" id="GO:0051787">
    <property type="term" value="F:misfolded protein binding"/>
    <property type="evidence" value="ECO:0007669"/>
    <property type="project" value="TreeGrafter"/>
</dbReference>
<accession>A0A8H4VQ93</accession>
<dbReference type="PANTHER" id="PTHR44140">
    <property type="entry name" value="LD25575P"/>
    <property type="match status" value="1"/>
</dbReference>
<dbReference type="PRINTS" id="PR00625">
    <property type="entry name" value="JDOMAIN"/>
</dbReference>
<keyword evidence="7" id="KW-1185">Reference proteome</keyword>
<keyword evidence="3" id="KW-0256">Endoplasmic reticulum</keyword>
<dbReference type="InterPro" id="IPR036869">
    <property type="entry name" value="J_dom_sf"/>
</dbReference>
<dbReference type="Proteomes" id="UP000521872">
    <property type="component" value="Unassembled WGS sequence"/>
</dbReference>
<dbReference type="Gene3D" id="1.10.287.110">
    <property type="entry name" value="DnaJ domain"/>
    <property type="match status" value="1"/>
</dbReference>
<dbReference type="GO" id="GO:0051087">
    <property type="term" value="F:protein-folding chaperone binding"/>
    <property type="evidence" value="ECO:0007669"/>
    <property type="project" value="TreeGrafter"/>
</dbReference>
<evidence type="ECO:0000259" key="5">
    <source>
        <dbReference type="PROSITE" id="PS50076"/>
    </source>
</evidence>
<dbReference type="InterPro" id="IPR011990">
    <property type="entry name" value="TPR-like_helical_dom_sf"/>
</dbReference>
<gene>
    <name evidence="6" type="ORF">D9613_011306</name>
</gene>
<evidence type="ECO:0000256" key="3">
    <source>
        <dbReference type="ARBA" id="ARBA00022824"/>
    </source>
</evidence>
<dbReference type="SUPFAM" id="SSF46565">
    <property type="entry name" value="Chaperone J-domain"/>
    <property type="match status" value="1"/>
</dbReference>
<sequence>MPVQASSTTTAKKSKKTAQIHLSLASKVSPQRQKLVRVLCKSFTRLADVSKSSAEYKNQREKWCDELLTLDGCKEDVDGLVGRGETLLVKEEFEEAVRTFERAFESSGRSDRDIHQRLQRAQKLLKQSKQKDYYKILDVSRDADAIPFLPSLEEAVRTFERAFESSGRSDRDIHQRLQRAHKLLKQSKQKDYYKILDVSRDADAKTIKKAYRKQAKKAHPDKDGSEAKMALLNEAYEVLSNHELRQRFDNGEDPMDPMSQQGGHPFAQFFQQGGPGGRGFPGGAGGFPGGQGGFQFHFSH</sequence>
<feature type="domain" description="J" evidence="5">
    <location>
        <begin position="191"/>
        <end position="252"/>
    </location>
</feature>
<dbReference type="AlphaFoldDB" id="A0A8H4VQ93"/>
<feature type="region of interest" description="Disordered" evidence="4">
    <location>
        <begin position="277"/>
        <end position="300"/>
    </location>
</feature>
<protein>
    <recommendedName>
        <fullName evidence="5">J domain-containing protein</fullName>
    </recommendedName>
</protein>
<evidence type="ECO:0000256" key="1">
    <source>
        <dbReference type="ARBA" id="ARBA00004240"/>
    </source>
</evidence>
<organism evidence="6 7">
    <name type="scientific">Agrocybe pediades</name>
    <dbReference type="NCBI Taxonomy" id="84607"/>
    <lineage>
        <taxon>Eukaryota</taxon>
        <taxon>Fungi</taxon>
        <taxon>Dikarya</taxon>
        <taxon>Basidiomycota</taxon>
        <taxon>Agaricomycotina</taxon>
        <taxon>Agaricomycetes</taxon>
        <taxon>Agaricomycetidae</taxon>
        <taxon>Agaricales</taxon>
        <taxon>Agaricineae</taxon>
        <taxon>Strophariaceae</taxon>
        <taxon>Agrocybe</taxon>
    </lineage>
</organism>
<dbReference type="Pfam" id="PF00226">
    <property type="entry name" value="DnaJ"/>
    <property type="match status" value="1"/>
</dbReference>
<dbReference type="CDD" id="cd06257">
    <property type="entry name" value="DnaJ"/>
    <property type="match status" value="1"/>
</dbReference>
<dbReference type="Gene3D" id="1.25.40.10">
    <property type="entry name" value="Tetratricopeptide repeat domain"/>
    <property type="match status" value="1"/>
</dbReference>